<organism evidence="1">
    <name type="scientific">freshwater metagenome</name>
    <dbReference type="NCBI Taxonomy" id="449393"/>
    <lineage>
        <taxon>unclassified sequences</taxon>
        <taxon>metagenomes</taxon>
        <taxon>ecological metagenomes</taxon>
    </lineage>
</organism>
<name>A0A6J7IQD2_9ZZZZ</name>
<reference evidence="1" key="1">
    <citation type="submission" date="2020-05" db="EMBL/GenBank/DDBJ databases">
        <authorList>
            <person name="Chiriac C."/>
            <person name="Salcher M."/>
            <person name="Ghai R."/>
            <person name="Kavagutti S V."/>
        </authorList>
    </citation>
    <scope>NUCLEOTIDE SEQUENCE</scope>
</reference>
<accession>A0A6J7IQD2</accession>
<sequence>MKAAELLGVDVTQCLILEDSLTGVTAARASGAFTVAIPHLVKIEENARTKTISSLHQLTDAKIDEFYQLHLTSYGQGR</sequence>
<dbReference type="SUPFAM" id="SSF56784">
    <property type="entry name" value="HAD-like"/>
    <property type="match status" value="1"/>
</dbReference>
<dbReference type="InterPro" id="IPR036412">
    <property type="entry name" value="HAD-like_sf"/>
</dbReference>
<evidence type="ECO:0000313" key="1">
    <source>
        <dbReference type="EMBL" id="CAB4932916.1"/>
    </source>
</evidence>
<proteinExistence type="predicted"/>
<dbReference type="Gene3D" id="3.40.50.1000">
    <property type="entry name" value="HAD superfamily/HAD-like"/>
    <property type="match status" value="1"/>
</dbReference>
<dbReference type="EMBL" id="CAFBNG010000018">
    <property type="protein sequence ID" value="CAB4932916.1"/>
    <property type="molecule type" value="Genomic_DNA"/>
</dbReference>
<gene>
    <name evidence="1" type="ORF">UFOPK3774_00168</name>
</gene>
<protein>
    <submittedName>
        <fullName evidence="1">Unannotated protein</fullName>
    </submittedName>
</protein>
<dbReference type="InterPro" id="IPR023214">
    <property type="entry name" value="HAD_sf"/>
</dbReference>
<dbReference type="AlphaFoldDB" id="A0A6J7IQD2"/>